<keyword evidence="1" id="KW-0812">Transmembrane</keyword>
<dbReference type="AlphaFoldDB" id="A0A235BVS4"/>
<evidence type="ECO:0000256" key="1">
    <source>
        <dbReference type="SAM" id="Phobius"/>
    </source>
</evidence>
<protein>
    <submittedName>
        <fullName evidence="3">Uncharacterized protein</fullName>
    </submittedName>
</protein>
<feature type="transmembrane region" description="Helical" evidence="1">
    <location>
        <begin position="36"/>
        <end position="55"/>
    </location>
</feature>
<name>A0A235BVS4_UNCW3</name>
<dbReference type="Proteomes" id="UP000215215">
    <property type="component" value="Unassembled WGS sequence"/>
</dbReference>
<reference evidence="3 4" key="1">
    <citation type="submission" date="2017-07" db="EMBL/GenBank/DDBJ databases">
        <title>Recovery of genomes from metagenomes via a dereplication, aggregation, and scoring strategy.</title>
        <authorList>
            <person name="Sieber C.M."/>
            <person name="Probst A.J."/>
            <person name="Sharrar A."/>
            <person name="Thomas B.C."/>
            <person name="Hess M."/>
            <person name="Tringe S.G."/>
            <person name="Banfield J.F."/>
        </authorList>
    </citation>
    <scope>NUCLEOTIDE SEQUENCE [LARGE SCALE GENOMIC DNA]</scope>
    <source>
        <strain evidence="3">JGI_Cruoil_03_44_89</strain>
    </source>
</reference>
<dbReference type="EMBL" id="NOZQ01000063">
    <property type="protein sequence ID" value="OYD16503.1"/>
    <property type="molecule type" value="Genomic_DNA"/>
</dbReference>
<evidence type="ECO:0000313" key="2">
    <source>
        <dbReference type="EMBL" id="OYD14684.1"/>
    </source>
</evidence>
<dbReference type="EMBL" id="NOZQ01000165">
    <property type="protein sequence ID" value="OYD14684.1"/>
    <property type="molecule type" value="Genomic_DNA"/>
</dbReference>
<feature type="transmembrane region" description="Helical" evidence="1">
    <location>
        <begin position="12"/>
        <end position="30"/>
    </location>
</feature>
<gene>
    <name evidence="3" type="ORF">CH333_03280</name>
    <name evidence="2" type="ORF">CH333_07440</name>
</gene>
<keyword evidence="1" id="KW-0472">Membrane</keyword>
<accession>A0A235BVS4</accession>
<proteinExistence type="predicted"/>
<sequence>MKKKRHTSAYEYSGILFAGCVVLGLGIGMLCGRTGAGVLIGVGVGLIAMGISRMFSGVVSRAFKDEDESE</sequence>
<keyword evidence="1" id="KW-1133">Transmembrane helix</keyword>
<comment type="caution">
    <text evidence="3">The sequence shown here is derived from an EMBL/GenBank/DDBJ whole genome shotgun (WGS) entry which is preliminary data.</text>
</comment>
<organism evidence="3 4">
    <name type="scientific">candidate division WOR-3 bacterium JGI_Cruoil_03_44_89</name>
    <dbReference type="NCBI Taxonomy" id="1973748"/>
    <lineage>
        <taxon>Bacteria</taxon>
        <taxon>Bacteria division WOR-3</taxon>
    </lineage>
</organism>
<evidence type="ECO:0000313" key="4">
    <source>
        <dbReference type="Proteomes" id="UP000215215"/>
    </source>
</evidence>
<evidence type="ECO:0000313" key="3">
    <source>
        <dbReference type="EMBL" id="OYD16503.1"/>
    </source>
</evidence>